<proteinExistence type="predicted"/>
<reference evidence="1 2" key="2">
    <citation type="submission" date="2018-11" db="EMBL/GenBank/DDBJ databases">
        <authorList>
            <consortium name="Pathogen Informatics"/>
        </authorList>
    </citation>
    <scope>NUCLEOTIDE SEQUENCE [LARGE SCALE GENOMIC DNA]</scope>
    <source>
        <strain evidence="1">Dakar</strain>
        <strain evidence="2">Dakar, Senegal</strain>
    </source>
</reference>
<evidence type="ECO:0000313" key="2">
    <source>
        <dbReference type="Proteomes" id="UP000279833"/>
    </source>
</evidence>
<name>A0A183L547_9TREM</name>
<dbReference type="Proteomes" id="UP000279833">
    <property type="component" value="Unassembled WGS sequence"/>
</dbReference>
<evidence type="ECO:0000313" key="3">
    <source>
        <dbReference type="WBParaSite" id="SCUD_0002246401-mRNA-1"/>
    </source>
</evidence>
<organism evidence="3">
    <name type="scientific">Schistosoma curassoni</name>
    <dbReference type="NCBI Taxonomy" id="6186"/>
    <lineage>
        <taxon>Eukaryota</taxon>
        <taxon>Metazoa</taxon>
        <taxon>Spiralia</taxon>
        <taxon>Lophotrochozoa</taxon>
        <taxon>Platyhelminthes</taxon>
        <taxon>Trematoda</taxon>
        <taxon>Digenea</taxon>
        <taxon>Strigeidida</taxon>
        <taxon>Schistosomatoidea</taxon>
        <taxon>Schistosomatidae</taxon>
        <taxon>Schistosoma</taxon>
    </lineage>
</organism>
<protein>
    <submittedName>
        <fullName evidence="3">Transposase</fullName>
    </submittedName>
</protein>
<dbReference type="EMBL" id="UZAK01049445">
    <property type="protein sequence ID" value="VDP78999.1"/>
    <property type="molecule type" value="Genomic_DNA"/>
</dbReference>
<evidence type="ECO:0000313" key="1">
    <source>
        <dbReference type="EMBL" id="VDP78999.1"/>
    </source>
</evidence>
<accession>A0A183L547</accession>
<dbReference type="WBParaSite" id="SCUD_0002246401-mRNA-1">
    <property type="protein sequence ID" value="SCUD_0002246401-mRNA-1"/>
    <property type="gene ID" value="SCUD_0002246401"/>
</dbReference>
<gene>
    <name evidence="1" type="ORF">SCUD_LOCUS22463</name>
</gene>
<dbReference type="AlphaFoldDB" id="A0A183L547"/>
<reference evidence="3" key="1">
    <citation type="submission" date="2016-06" db="UniProtKB">
        <authorList>
            <consortium name="WormBaseParasite"/>
        </authorList>
    </citation>
    <scope>IDENTIFICATION</scope>
</reference>
<keyword evidence="2" id="KW-1185">Reference proteome</keyword>
<sequence length="126" mass="14401">MQFDDFLNVLGYHKKITIDDETLPREAEKPKRAAKRKFNDYLCAFEELEVEAGFAPLDFPVFNVLTGKFLPIANAKYPEKEVEHAMDVASQGFSHDAKDKVQKRGSRSEETASLMHFRSLIKNGFC</sequence>